<comment type="caution">
    <text evidence="3">The sequence shown here is derived from an EMBL/GenBank/DDBJ whole genome shotgun (WGS) entry which is preliminary data.</text>
</comment>
<dbReference type="RefSeq" id="WP_255228696.1">
    <property type="nucleotide sequence ID" value="NZ_JAJEKE010000019.1"/>
</dbReference>
<dbReference type="PROSITE" id="PS50293">
    <property type="entry name" value="TPR_REGION"/>
    <property type="match status" value="1"/>
</dbReference>
<dbReference type="InterPro" id="IPR011990">
    <property type="entry name" value="TPR-like_helical_dom_sf"/>
</dbReference>
<dbReference type="PANTHER" id="PTHR12558:SF13">
    <property type="entry name" value="CELL DIVISION CYCLE PROTEIN 27 HOMOLOG"/>
    <property type="match status" value="1"/>
</dbReference>
<evidence type="ECO:0000313" key="3">
    <source>
        <dbReference type="EMBL" id="MCQ1531172.1"/>
    </source>
</evidence>
<dbReference type="InterPro" id="IPR019734">
    <property type="entry name" value="TPR_rpt"/>
</dbReference>
<organism evidence="3 4">
    <name type="scientific">Lutispora saccharofermentans</name>
    <dbReference type="NCBI Taxonomy" id="3024236"/>
    <lineage>
        <taxon>Bacteria</taxon>
        <taxon>Bacillati</taxon>
        <taxon>Bacillota</taxon>
        <taxon>Clostridia</taxon>
        <taxon>Lutisporales</taxon>
        <taxon>Lutisporaceae</taxon>
        <taxon>Lutispora</taxon>
    </lineage>
</organism>
<dbReference type="EMBL" id="JAJEKE010000019">
    <property type="protein sequence ID" value="MCQ1531172.1"/>
    <property type="molecule type" value="Genomic_DNA"/>
</dbReference>
<reference evidence="3 4" key="1">
    <citation type="submission" date="2021-10" db="EMBL/GenBank/DDBJ databases">
        <title>Lutispora strain m25 sp. nov., a thermophilic, non-spore-forming bacterium isolated from a lab-scale methanogenic bioreactor digesting anaerobic sludge.</title>
        <authorList>
            <person name="El Houari A."/>
            <person name="Mcdonald J."/>
        </authorList>
    </citation>
    <scope>NUCLEOTIDE SEQUENCE [LARGE SCALE GENOMIC DNA]</scope>
    <source>
        <strain evidence="4">m25</strain>
    </source>
</reference>
<sequence length="643" mass="73566">MKKAIKIGKIMLIVTLIWALASCSSGVPAANTVVGPSKESVAMLNEAAMLSGSLKYKEARKLLQDKYDIIKDNDMALNTYGFMEFHIFNNYEKADELLQRAIKLNPKNPKHYIGMGCVYEAKEEYKKAIKHYEKAVKNTTNYENLPLNPEQADLYTNIGNSYLKLNDRKKAVEALEKASEKNPFNIEANAMLHKLYVEAGSYEKAYKIWKSDNLIDESGDHVYKGILEWNKLYKAAIEDKDNMTHLQMAELYANLVLYDEAAIEYKKALAHDKTNEDIKNKLYEVELYLSFKDEFEALLDTYYRDRCINGMKEEVTFYKRIKPAYEKMAGLFPQIKDNTGNTSAWIDTLNNEIEKKFHIRIVNIKANGSMLGAHFGRIIDSSMIHSALWGKEADLKVITLKNMTSNGLDYWRSMKNGGVGGWSISPTEIVKVIQDNGYNNTLRVASFYNEAAREDIIKKYGGAQADKEEREPLQLYFSPNIAFQFITKQIAIEAERAKAKGISDNELQGCLFNKLEKDYNIKSNIIHESQHSIDNSTGFKSKWSGETEYRAKLSQLAYGNMPFICLNEFYDSTIGMEINNTHTKANTQIFKDIVQYVYDNNGKFPQIDIKKNILAQLTKLSDDDLKGAAIDIFEKNFSYEKYM</sequence>
<proteinExistence type="predicted"/>
<protein>
    <submittedName>
        <fullName evidence="3">Tetratricopeptide repeat protein</fullName>
    </submittedName>
</protein>
<evidence type="ECO:0000313" key="4">
    <source>
        <dbReference type="Proteomes" id="UP001651880"/>
    </source>
</evidence>
<dbReference type="PROSITE" id="PS50005">
    <property type="entry name" value="TPR"/>
    <property type="match status" value="2"/>
</dbReference>
<dbReference type="PANTHER" id="PTHR12558">
    <property type="entry name" value="CELL DIVISION CYCLE 16,23,27"/>
    <property type="match status" value="1"/>
</dbReference>
<keyword evidence="2" id="KW-0732">Signal</keyword>
<feature type="repeat" description="TPR" evidence="1">
    <location>
        <begin position="152"/>
        <end position="185"/>
    </location>
</feature>
<evidence type="ECO:0000256" key="1">
    <source>
        <dbReference type="PROSITE-ProRule" id="PRU00339"/>
    </source>
</evidence>
<name>A0ABT1NIZ9_9FIRM</name>
<dbReference type="SMART" id="SM00028">
    <property type="entry name" value="TPR"/>
    <property type="match status" value="4"/>
</dbReference>
<dbReference type="Proteomes" id="UP001651880">
    <property type="component" value="Unassembled WGS sequence"/>
</dbReference>
<feature type="repeat" description="TPR" evidence="1">
    <location>
        <begin position="109"/>
        <end position="142"/>
    </location>
</feature>
<dbReference type="SUPFAM" id="SSF48452">
    <property type="entry name" value="TPR-like"/>
    <property type="match status" value="1"/>
</dbReference>
<dbReference type="Pfam" id="PF13181">
    <property type="entry name" value="TPR_8"/>
    <property type="match status" value="1"/>
</dbReference>
<evidence type="ECO:0000256" key="2">
    <source>
        <dbReference type="SAM" id="SignalP"/>
    </source>
</evidence>
<feature type="signal peptide" evidence="2">
    <location>
        <begin position="1"/>
        <end position="29"/>
    </location>
</feature>
<keyword evidence="1" id="KW-0802">TPR repeat</keyword>
<dbReference type="Pfam" id="PF13424">
    <property type="entry name" value="TPR_12"/>
    <property type="match status" value="1"/>
</dbReference>
<dbReference type="Gene3D" id="1.25.40.10">
    <property type="entry name" value="Tetratricopeptide repeat domain"/>
    <property type="match status" value="1"/>
</dbReference>
<dbReference type="PROSITE" id="PS51257">
    <property type="entry name" value="PROKAR_LIPOPROTEIN"/>
    <property type="match status" value="1"/>
</dbReference>
<keyword evidence="4" id="KW-1185">Reference proteome</keyword>
<feature type="chain" id="PRO_5046277595" evidence="2">
    <location>
        <begin position="30"/>
        <end position="643"/>
    </location>
</feature>
<accession>A0ABT1NIZ9</accession>
<gene>
    <name evidence="3" type="ORF">LJD61_16720</name>
</gene>